<dbReference type="GO" id="GO:0016887">
    <property type="term" value="F:ATP hydrolysis activity"/>
    <property type="evidence" value="ECO:0007669"/>
    <property type="project" value="InterPro"/>
</dbReference>
<protein>
    <submittedName>
        <fullName evidence="6">ABC transporter ATP-binding protein</fullName>
    </submittedName>
</protein>
<dbReference type="AlphaFoldDB" id="A0A8J3PE19"/>
<proteinExistence type="predicted"/>
<dbReference type="Pfam" id="PF00005">
    <property type="entry name" value="ABC_tran"/>
    <property type="match status" value="2"/>
</dbReference>
<evidence type="ECO:0000313" key="6">
    <source>
        <dbReference type="EMBL" id="GIG13264.1"/>
    </source>
</evidence>
<reference evidence="6" key="1">
    <citation type="submission" date="2021-01" db="EMBL/GenBank/DDBJ databases">
        <title>Whole genome shotgun sequence of Catellatospora methionotrophica NBRC 14553.</title>
        <authorList>
            <person name="Komaki H."/>
            <person name="Tamura T."/>
        </authorList>
    </citation>
    <scope>NUCLEOTIDE SEQUENCE</scope>
    <source>
        <strain evidence="6">NBRC 14553</strain>
    </source>
</reference>
<feature type="coiled-coil region" evidence="4">
    <location>
        <begin position="265"/>
        <end position="316"/>
    </location>
</feature>
<dbReference type="SUPFAM" id="SSF52540">
    <property type="entry name" value="P-loop containing nucleoside triphosphate hydrolases"/>
    <property type="match status" value="2"/>
</dbReference>
<evidence type="ECO:0000256" key="2">
    <source>
        <dbReference type="ARBA" id="ARBA00022741"/>
    </source>
</evidence>
<evidence type="ECO:0000259" key="5">
    <source>
        <dbReference type="PROSITE" id="PS50893"/>
    </source>
</evidence>
<dbReference type="GO" id="GO:0005524">
    <property type="term" value="F:ATP binding"/>
    <property type="evidence" value="ECO:0007669"/>
    <property type="project" value="UniProtKB-KW"/>
</dbReference>
<dbReference type="Gene3D" id="3.40.50.300">
    <property type="entry name" value="P-loop containing nucleotide triphosphate hydrolases"/>
    <property type="match status" value="2"/>
</dbReference>
<gene>
    <name evidence="6" type="ORF">Cme02nite_15960</name>
</gene>
<accession>A0A8J3PE19</accession>
<evidence type="ECO:0000256" key="1">
    <source>
        <dbReference type="ARBA" id="ARBA00022737"/>
    </source>
</evidence>
<sequence>MAYTLPDGRELFSDVSFRVGEGAKVALVGPNGAGKTTLLRMVSGDLPVTVGGIARFGGLGVMRQFIGMLGSSAATGVPGGPEMTLAEMALSLVEPRLQAAGARLVKAEQAMRVADSRGKLTSSAQQAQLRYAEALAAFGEAGGYEAEVLFDTVATSIMGLSWDECRDRPVRTLSGGQQKRFALDLLLRGTDEVLLLDEPDNFLDVPAKRWLEQRLRESKKSVLYVSHDRELLNQTADRVVAVEGGSAWTHVGSFAAWHEARVARHDSMEERRRRWDEEHEKLRALMLMYKQKAAYNDGLASRYQAAQTRLRKFEEAGPPPLPPKDQQIQMRLKGSRTGKRSVICEQLELENLTFPFDLELWYGDRLAVLGANGTGKSHFLRLLAQSGEHSLRLLAQQAHGGEDSGRSADGATHAKVRHTGVARLGARVVPGHFSQTHDRPDLAGKELLDILWRGDTHRPSLAREAAYKVLDRYELAKQAEQRFGTLSGGQQARFLVLLLELSGVTLLLLDEPTDNLDMASAEALEQGLLGFEGTVVAVTHDRWFTRGFDRFLLFQADGEVVETPEPVWDVR</sequence>
<evidence type="ECO:0000313" key="7">
    <source>
        <dbReference type="Proteomes" id="UP000660339"/>
    </source>
</evidence>
<name>A0A8J3PE19_9ACTN</name>
<dbReference type="PANTHER" id="PTHR19211">
    <property type="entry name" value="ATP-BINDING TRANSPORT PROTEIN-RELATED"/>
    <property type="match status" value="1"/>
</dbReference>
<dbReference type="PROSITE" id="PS50893">
    <property type="entry name" value="ABC_TRANSPORTER_2"/>
    <property type="match status" value="2"/>
</dbReference>
<evidence type="ECO:0000256" key="4">
    <source>
        <dbReference type="SAM" id="Coils"/>
    </source>
</evidence>
<keyword evidence="2" id="KW-0547">Nucleotide-binding</keyword>
<keyword evidence="1" id="KW-0677">Repeat</keyword>
<keyword evidence="4" id="KW-0175">Coiled coil</keyword>
<dbReference type="SMART" id="SM00382">
    <property type="entry name" value="AAA"/>
    <property type="match status" value="2"/>
</dbReference>
<evidence type="ECO:0000256" key="3">
    <source>
        <dbReference type="ARBA" id="ARBA00022840"/>
    </source>
</evidence>
<dbReference type="InterPro" id="IPR050611">
    <property type="entry name" value="ABCF"/>
</dbReference>
<organism evidence="6 7">
    <name type="scientific">Catellatospora methionotrophica</name>
    <dbReference type="NCBI Taxonomy" id="121620"/>
    <lineage>
        <taxon>Bacteria</taxon>
        <taxon>Bacillati</taxon>
        <taxon>Actinomycetota</taxon>
        <taxon>Actinomycetes</taxon>
        <taxon>Micromonosporales</taxon>
        <taxon>Micromonosporaceae</taxon>
        <taxon>Catellatospora</taxon>
    </lineage>
</organism>
<dbReference type="Proteomes" id="UP000660339">
    <property type="component" value="Unassembled WGS sequence"/>
</dbReference>
<keyword evidence="7" id="KW-1185">Reference proteome</keyword>
<dbReference type="InterPro" id="IPR027417">
    <property type="entry name" value="P-loop_NTPase"/>
</dbReference>
<dbReference type="PANTHER" id="PTHR19211:SF69">
    <property type="entry name" value="ATP-BINDING PROTEIN UUP"/>
    <property type="match status" value="1"/>
</dbReference>
<feature type="domain" description="ABC transporter" evidence="5">
    <location>
        <begin position="332"/>
        <end position="570"/>
    </location>
</feature>
<dbReference type="InterPro" id="IPR003439">
    <property type="entry name" value="ABC_transporter-like_ATP-bd"/>
</dbReference>
<feature type="domain" description="ABC transporter" evidence="5">
    <location>
        <begin position="3"/>
        <end position="269"/>
    </location>
</feature>
<dbReference type="EMBL" id="BONJ01000006">
    <property type="protein sequence ID" value="GIG13264.1"/>
    <property type="molecule type" value="Genomic_DNA"/>
</dbReference>
<dbReference type="InterPro" id="IPR003593">
    <property type="entry name" value="AAA+_ATPase"/>
</dbReference>
<comment type="caution">
    <text evidence="6">The sequence shown here is derived from an EMBL/GenBank/DDBJ whole genome shotgun (WGS) entry which is preliminary data.</text>
</comment>
<keyword evidence="3 6" id="KW-0067">ATP-binding</keyword>